<gene>
    <name evidence="1" type="ORF">S03H2_70372</name>
</gene>
<dbReference type="EMBL" id="BARU01046746">
    <property type="protein sequence ID" value="GAH93137.1"/>
    <property type="molecule type" value="Genomic_DNA"/>
</dbReference>
<feature type="non-terminal residue" evidence="1">
    <location>
        <position position="1"/>
    </location>
</feature>
<reference evidence="1" key="1">
    <citation type="journal article" date="2014" name="Front. Microbiol.">
        <title>High frequency of phylogenetically diverse reductive dehalogenase-homologous genes in deep subseafloor sedimentary metagenomes.</title>
        <authorList>
            <person name="Kawai M."/>
            <person name="Futagami T."/>
            <person name="Toyoda A."/>
            <person name="Takaki Y."/>
            <person name="Nishi S."/>
            <person name="Hori S."/>
            <person name="Arai W."/>
            <person name="Tsubouchi T."/>
            <person name="Morono Y."/>
            <person name="Uchiyama I."/>
            <person name="Ito T."/>
            <person name="Fujiyama A."/>
            <person name="Inagaki F."/>
            <person name="Takami H."/>
        </authorList>
    </citation>
    <scope>NUCLEOTIDE SEQUENCE</scope>
    <source>
        <strain evidence="1">Expedition CK06-06</strain>
    </source>
</reference>
<dbReference type="AlphaFoldDB" id="X1JGL1"/>
<proteinExistence type="predicted"/>
<evidence type="ECO:0000313" key="1">
    <source>
        <dbReference type="EMBL" id="GAH93137.1"/>
    </source>
</evidence>
<comment type="caution">
    <text evidence="1">The sequence shown here is derived from an EMBL/GenBank/DDBJ whole genome shotgun (WGS) entry which is preliminary data.</text>
</comment>
<accession>X1JGL1</accession>
<sequence length="89" mass="10621">DIRTKKYSQTINGKLSSQKRVKKYRNDNPEKKKAHSFINNLLQNSNFTRDICSICGKPNAEFHHENYELPNFGYWFCKKHHKEIHRGLT</sequence>
<evidence type="ECO:0008006" key="2">
    <source>
        <dbReference type="Google" id="ProtNLM"/>
    </source>
</evidence>
<organism evidence="1">
    <name type="scientific">marine sediment metagenome</name>
    <dbReference type="NCBI Taxonomy" id="412755"/>
    <lineage>
        <taxon>unclassified sequences</taxon>
        <taxon>metagenomes</taxon>
        <taxon>ecological metagenomes</taxon>
    </lineage>
</organism>
<name>X1JGL1_9ZZZZ</name>
<protein>
    <recommendedName>
        <fullName evidence="2">Nuclease associated modular domain-containing protein</fullName>
    </recommendedName>
</protein>